<reference evidence="8" key="1">
    <citation type="journal article" date="2019" name="Int. J. Syst. Evol. Microbiol.">
        <title>The Global Catalogue of Microorganisms (GCM) 10K type strain sequencing project: providing services to taxonomists for standard genome sequencing and annotation.</title>
        <authorList>
            <consortium name="The Broad Institute Genomics Platform"/>
            <consortium name="The Broad Institute Genome Sequencing Center for Infectious Disease"/>
            <person name="Wu L."/>
            <person name="Ma J."/>
        </authorList>
    </citation>
    <scope>NUCLEOTIDE SEQUENCE [LARGE SCALE GENOMIC DNA]</scope>
    <source>
        <strain evidence="8">JCM 10977</strain>
    </source>
</reference>
<dbReference type="PANTHER" id="PTHR30086:SF20">
    <property type="entry name" value="ARGININE EXPORTER PROTEIN ARGO-RELATED"/>
    <property type="match status" value="1"/>
</dbReference>
<dbReference type="InterPro" id="IPR001123">
    <property type="entry name" value="LeuE-type"/>
</dbReference>
<evidence type="ECO:0000256" key="3">
    <source>
        <dbReference type="ARBA" id="ARBA00022692"/>
    </source>
</evidence>
<feature type="transmembrane region" description="Helical" evidence="6">
    <location>
        <begin position="176"/>
        <end position="197"/>
    </location>
</feature>
<keyword evidence="2" id="KW-1003">Cell membrane</keyword>
<evidence type="ECO:0000256" key="6">
    <source>
        <dbReference type="SAM" id="Phobius"/>
    </source>
</evidence>
<dbReference type="RefSeq" id="WP_343982081.1">
    <property type="nucleotide sequence ID" value="NZ_BAAAHK010000021.1"/>
</dbReference>
<dbReference type="PANTHER" id="PTHR30086">
    <property type="entry name" value="ARGININE EXPORTER PROTEIN ARGO"/>
    <property type="match status" value="1"/>
</dbReference>
<evidence type="ECO:0000313" key="8">
    <source>
        <dbReference type="Proteomes" id="UP001500542"/>
    </source>
</evidence>
<keyword evidence="8" id="KW-1185">Reference proteome</keyword>
<evidence type="ECO:0000256" key="5">
    <source>
        <dbReference type="ARBA" id="ARBA00023136"/>
    </source>
</evidence>
<sequence>MPLLAGFATTLSLIVAIGAQNAFVLRQGLRREHVLPVVLICALSDAVLISSGIAGLGALITGSRTALHIARYGGALFLLTYAVIAARRALNPSALSPADHAPSALRSVVLTCLGFTYLNPHVYLDTVVLLGSLANQRGTDGRWIYGLGSVSASFAWFFTLGFFARRLGPIFARPRAWQYLDGTIALLMAGLAAWMLVG</sequence>
<comment type="caution">
    <text evidence="7">The sequence shown here is derived from an EMBL/GenBank/DDBJ whole genome shotgun (WGS) entry which is preliminary data.</text>
</comment>
<dbReference type="Proteomes" id="UP001500542">
    <property type="component" value="Unassembled WGS sequence"/>
</dbReference>
<evidence type="ECO:0000313" key="7">
    <source>
        <dbReference type="EMBL" id="GAA0960436.1"/>
    </source>
</evidence>
<proteinExistence type="predicted"/>
<organism evidence="7 8">
    <name type="scientific">Kribbella koreensis</name>
    <dbReference type="NCBI Taxonomy" id="57909"/>
    <lineage>
        <taxon>Bacteria</taxon>
        <taxon>Bacillati</taxon>
        <taxon>Actinomycetota</taxon>
        <taxon>Actinomycetes</taxon>
        <taxon>Propionibacteriales</taxon>
        <taxon>Kribbellaceae</taxon>
        <taxon>Kribbella</taxon>
    </lineage>
</organism>
<protein>
    <submittedName>
        <fullName evidence="7">L-lysine exporter</fullName>
    </submittedName>
</protein>
<keyword evidence="5 6" id="KW-0472">Membrane</keyword>
<evidence type="ECO:0000256" key="1">
    <source>
        <dbReference type="ARBA" id="ARBA00004651"/>
    </source>
</evidence>
<comment type="subcellular location">
    <subcellularLocation>
        <location evidence="1">Cell membrane</location>
        <topology evidence="1">Multi-pass membrane protein</topology>
    </subcellularLocation>
</comment>
<dbReference type="EMBL" id="BAAAHK010000021">
    <property type="protein sequence ID" value="GAA0960436.1"/>
    <property type="molecule type" value="Genomic_DNA"/>
</dbReference>
<feature type="transmembrane region" description="Helical" evidence="6">
    <location>
        <begin position="143"/>
        <end position="164"/>
    </location>
</feature>
<evidence type="ECO:0000256" key="4">
    <source>
        <dbReference type="ARBA" id="ARBA00022989"/>
    </source>
</evidence>
<gene>
    <name evidence="7" type="primary">lysE</name>
    <name evidence="7" type="ORF">GCM10009554_75510</name>
</gene>
<accession>A0ABP4C3V0</accession>
<feature type="transmembrane region" description="Helical" evidence="6">
    <location>
        <begin position="34"/>
        <end position="60"/>
    </location>
</feature>
<name>A0ABP4C3V0_9ACTN</name>
<feature type="transmembrane region" description="Helical" evidence="6">
    <location>
        <begin position="72"/>
        <end position="90"/>
    </location>
</feature>
<keyword evidence="4 6" id="KW-1133">Transmembrane helix</keyword>
<dbReference type="Pfam" id="PF01810">
    <property type="entry name" value="LysE"/>
    <property type="match status" value="1"/>
</dbReference>
<keyword evidence="3 6" id="KW-0812">Transmembrane</keyword>
<evidence type="ECO:0000256" key="2">
    <source>
        <dbReference type="ARBA" id="ARBA00022475"/>
    </source>
</evidence>